<keyword evidence="2" id="KW-1185">Reference proteome</keyword>
<protein>
    <submittedName>
        <fullName evidence="1">Uncharacterized protein</fullName>
    </submittedName>
</protein>
<gene>
    <name evidence="1" type="ORF">QPX45_11510</name>
</gene>
<name>A0ABT7G518_9CORY</name>
<reference evidence="1 2" key="1">
    <citation type="submission" date="2023-05" db="EMBL/GenBank/DDBJ databases">
        <title>Metabolic capabilities are highly conserved among human nasal-associated Corynebacterium species in pangenomic analyses.</title>
        <authorList>
            <person name="Tran T.H."/>
            <person name="Roberts A.Q."/>
            <person name="Escapa I.F."/>
            <person name="Gao W."/>
            <person name="Conlan S."/>
            <person name="Kong H."/>
            <person name="Segre J.A."/>
            <person name="Kelly M.S."/>
            <person name="Lemon K.P."/>
        </authorList>
    </citation>
    <scope>NUCLEOTIDE SEQUENCE [LARGE SCALE GENOMIC DNA]</scope>
    <source>
        <strain evidence="1 2">KPL2811</strain>
    </source>
</reference>
<organism evidence="1 2">
    <name type="scientific">Corynebacterium propinquum</name>
    <dbReference type="NCBI Taxonomy" id="43769"/>
    <lineage>
        <taxon>Bacteria</taxon>
        <taxon>Bacillati</taxon>
        <taxon>Actinomycetota</taxon>
        <taxon>Actinomycetes</taxon>
        <taxon>Mycobacteriales</taxon>
        <taxon>Corynebacteriaceae</taxon>
        <taxon>Corynebacterium</taxon>
    </lineage>
</organism>
<evidence type="ECO:0000313" key="2">
    <source>
        <dbReference type="Proteomes" id="UP001243856"/>
    </source>
</evidence>
<comment type="caution">
    <text evidence="1">The sequence shown here is derived from an EMBL/GenBank/DDBJ whole genome shotgun (WGS) entry which is preliminary data.</text>
</comment>
<accession>A0ABT7G518</accession>
<proteinExistence type="predicted"/>
<evidence type="ECO:0000313" key="1">
    <source>
        <dbReference type="EMBL" id="MDK4301837.1"/>
    </source>
</evidence>
<dbReference type="EMBL" id="JASNVK010000042">
    <property type="protein sequence ID" value="MDK4301837.1"/>
    <property type="molecule type" value="Genomic_DNA"/>
</dbReference>
<dbReference type="RefSeq" id="WP_284585952.1">
    <property type="nucleotide sequence ID" value="NZ_CP100363.1"/>
</dbReference>
<dbReference type="Proteomes" id="UP001243856">
    <property type="component" value="Unassembled WGS sequence"/>
</dbReference>
<sequence length="133" mass="15011">MHTEDDRNNNLQVTYLIERVEVNGDPGFDLISPRLELKALRGPSDNFLECRVYGPEFPTGDAHEKSTDWETAREEKRVIVPNGADCDTWVKAANDLIEGTLAESNEKVDVGPFAWGIPIKDLENRINEMIIGR</sequence>